<dbReference type="PROSITE" id="PS51078">
    <property type="entry name" value="ICLR_ED"/>
    <property type="match status" value="1"/>
</dbReference>
<reference evidence="6" key="1">
    <citation type="submission" date="2023-09" db="EMBL/GenBank/DDBJ databases">
        <title>Demequina sp. a novel bacteria isolated from Capsicum annuum.</title>
        <authorList>
            <person name="Humaira Z."/>
            <person name="Lee J."/>
            <person name="Cho D."/>
        </authorList>
    </citation>
    <scope>NUCLEOTIDE SEQUENCE</scope>
    <source>
        <strain evidence="6">PMTSA13</strain>
    </source>
</reference>
<dbReference type="Pfam" id="PF01614">
    <property type="entry name" value="IclR_C"/>
    <property type="match status" value="1"/>
</dbReference>
<evidence type="ECO:0000256" key="3">
    <source>
        <dbReference type="ARBA" id="ARBA00023163"/>
    </source>
</evidence>
<evidence type="ECO:0000256" key="1">
    <source>
        <dbReference type="ARBA" id="ARBA00023015"/>
    </source>
</evidence>
<dbReference type="EMBL" id="CP134880">
    <property type="protein sequence ID" value="WNM28486.1"/>
    <property type="molecule type" value="Genomic_DNA"/>
</dbReference>
<dbReference type="PANTHER" id="PTHR30136:SF39">
    <property type="entry name" value="TRANSCRIPTIONAL REGULATORY PROTEIN"/>
    <property type="match status" value="1"/>
</dbReference>
<evidence type="ECO:0000259" key="5">
    <source>
        <dbReference type="PROSITE" id="PS51078"/>
    </source>
</evidence>
<dbReference type="Proteomes" id="UP001303408">
    <property type="component" value="Chromosome"/>
</dbReference>
<name>A0AA96JDV2_9MICO</name>
<organism evidence="6">
    <name type="scientific">Demequina capsici</name>
    <dbReference type="NCBI Taxonomy" id="3075620"/>
    <lineage>
        <taxon>Bacteria</taxon>
        <taxon>Bacillati</taxon>
        <taxon>Actinomycetota</taxon>
        <taxon>Actinomycetes</taxon>
        <taxon>Micrococcales</taxon>
        <taxon>Demequinaceae</taxon>
        <taxon>Demequina</taxon>
    </lineage>
</organism>
<dbReference type="Gene3D" id="3.30.450.40">
    <property type="match status" value="1"/>
</dbReference>
<dbReference type="InterPro" id="IPR005471">
    <property type="entry name" value="Tscrpt_reg_IclR_N"/>
</dbReference>
<proteinExistence type="predicted"/>
<evidence type="ECO:0000256" key="2">
    <source>
        <dbReference type="ARBA" id="ARBA00023125"/>
    </source>
</evidence>
<dbReference type="Gene3D" id="1.10.10.10">
    <property type="entry name" value="Winged helix-like DNA-binding domain superfamily/Winged helix DNA-binding domain"/>
    <property type="match status" value="1"/>
</dbReference>
<evidence type="ECO:0000313" key="6">
    <source>
        <dbReference type="EMBL" id="WNM28486.1"/>
    </source>
</evidence>
<sequence length="260" mass="27475">MAEQGAQVVSRVAALLRTLSASAGAPVPTARAAALTGLTRPTAHRLLSGLAAEGLVDRDPDHGWLLGPEAYILGAVAAERYDITALAAEAVREVARLTGESAFLSARRGDETVCLLREEGSFPLRSHVLYEGIRFPLGVASAGLAILAMSPAAEREAYLARTDLTDTWGASHGIVPLRERLEVARRTGYVVNPGLIVEGSWGMAAAIFDASGRPSWALSATGVEARFTPPRQAEIGRVLLEQAHAVGRLIADRGAARRTR</sequence>
<dbReference type="GO" id="GO:0003700">
    <property type="term" value="F:DNA-binding transcription factor activity"/>
    <property type="evidence" value="ECO:0007669"/>
    <property type="project" value="TreeGrafter"/>
</dbReference>
<gene>
    <name evidence="6" type="ORF">RN607_05645</name>
</gene>
<dbReference type="SUPFAM" id="SSF46785">
    <property type="entry name" value="Winged helix' DNA-binding domain"/>
    <property type="match status" value="1"/>
</dbReference>
<dbReference type="PANTHER" id="PTHR30136">
    <property type="entry name" value="HELIX-TURN-HELIX TRANSCRIPTIONAL REGULATOR, ICLR FAMILY"/>
    <property type="match status" value="1"/>
</dbReference>
<dbReference type="SUPFAM" id="SSF55781">
    <property type="entry name" value="GAF domain-like"/>
    <property type="match status" value="1"/>
</dbReference>
<dbReference type="PROSITE" id="PS51077">
    <property type="entry name" value="HTH_ICLR"/>
    <property type="match status" value="1"/>
</dbReference>
<evidence type="ECO:0000259" key="4">
    <source>
        <dbReference type="PROSITE" id="PS51077"/>
    </source>
</evidence>
<dbReference type="AlphaFoldDB" id="A0AA96JDV2"/>
<dbReference type="KEGG" id="dcp:RN607_05645"/>
<dbReference type="GO" id="GO:0003677">
    <property type="term" value="F:DNA binding"/>
    <property type="evidence" value="ECO:0007669"/>
    <property type="project" value="UniProtKB-KW"/>
</dbReference>
<dbReference type="SMART" id="SM00346">
    <property type="entry name" value="HTH_ICLR"/>
    <property type="match status" value="1"/>
</dbReference>
<dbReference type="InterPro" id="IPR036390">
    <property type="entry name" value="WH_DNA-bd_sf"/>
</dbReference>
<keyword evidence="2" id="KW-0238">DNA-binding</keyword>
<dbReference type="RefSeq" id="WP_313544934.1">
    <property type="nucleotide sequence ID" value="NZ_CP134880.1"/>
</dbReference>
<dbReference type="InterPro" id="IPR029016">
    <property type="entry name" value="GAF-like_dom_sf"/>
</dbReference>
<feature type="domain" description="HTH iclR-type" evidence="4">
    <location>
        <begin position="6"/>
        <end position="68"/>
    </location>
</feature>
<dbReference type="InterPro" id="IPR036388">
    <property type="entry name" value="WH-like_DNA-bd_sf"/>
</dbReference>
<feature type="domain" description="IclR-ED" evidence="5">
    <location>
        <begin position="69"/>
        <end position="252"/>
    </location>
</feature>
<keyword evidence="1" id="KW-0805">Transcription regulation</keyword>
<dbReference type="Pfam" id="PF09339">
    <property type="entry name" value="HTH_IclR"/>
    <property type="match status" value="1"/>
</dbReference>
<dbReference type="GO" id="GO:0045892">
    <property type="term" value="P:negative regulation of DNA-templated transcription"/>
    <property type="evidence" value="ECO:0007669"/>
    <property type="project" value="TreeGrafter"/>
</dbReference>
<keyword evidence="3" id="KW-0804">Transcription</keyword>
<dbReference type="InterPro" id="IPR014757">
    <property type="entry name" value="Tscrpt_reg_IclR_C"/>
</dbReference>
<dbReference type="InterPro" id="IPR050707">
    <property type="entry name" value="HTH_MetabolicPath_Reg"/>
</dbReference>
<accession>A0AA96JDV2</accession>
<protein>
    <submittedName>
        <fullName evidence="6">IclR family transcriptional regulator</fullName>
    </submittedName>
</protein>